<dbReference type="EMBL" id="BAFE01000091">
    <property type="protein sequence ID" value="GAB49698.1"/>
    <property type="molecule type" value="Genomic_DNA"/>
</dbReference>
<dbReference type="PANTHER" id="PTHR33121:SF71">
    <property type="entry name" value="OXYGEN SENSOR PROTEIN DOSP"/>
    <property type="match status" value="1"/>
</dbReference>
<gene>
    <name evidence="2" type="ORF">MOPEL_132_00650</name>
</gene>
<dbReference type="InterPro" id="IPR001633">
    <property type="entry name" value="EAL_dom"/>
</dbReference>
<evidence type="ECO:0000259" key="1">
    <source>
        <dbReference type="PROSITE" id="PS50883"/>
    </source>
</evidence>
<dbReference type="SUPFAM" id="SSF141868">
    <property type="entry name" value="EAL domain-like"/>
    <property type="match status" value="1"/>
</dbReference>
<dbReference type="AlphaFoldDB" id="H5UVE0"/>
<dbReference type="GO" id="GO:0071111">
    <property type="term" value="F:cyclic-guanylate-specific phosphodiesterase activity"/>
    <property type="evidence" value="ECO:0007669"/>
    <property type="project" value="InterPro"/>
</dbReference>
<dbReference type="InterPro" id="IPR035919">
    <property type="entry name" value="EAL_sf"/>
</dbReference>
<organism evidence="2 3">
    <name type="scientific">Mobilicoccus pelagius NBRC 104925</name>
    <dbReference type="NCBI Taxonomy" id="1089455"/>
    <lineage>
        <taxon>Bacteria</taxon>
        <taxon>Bacillati</taxon>
        <taxon>Actinomycetota</taxon>
        <taxon>Actinomycetes</taxon>
        <taxon>Micrococcales</taxon>
        <taxon>Dermatophilaceae</taxon>
        <taxon>Mobilicoccus</taxon>
    </lineage>
</organism>
<dbReference type="STRING" id="1089455.MOPEL_132_00650"/>
<keyword evidence="3" id="KW-1185">Reference proteome</keyword>
<dbReference type="PANTHER" id="PTHR33121">
    <property type="entry name" value="CYCLIC DI-GMP PHOSPHODIESTERASE PDEF"/>
    <property type="match status" value="1"/>
</dbReference>
<reference evidence="2 3" key="1">
    <citation type="submission" date="2012-02" db="EMBL/GenBank/DDBJ databases">
        <title>Whole genome shotgun sequence of Mobilicoccus pelagius NBRC 104925.</title>
        <authorList>
            <person name="Yoshida Y."/>
            <person name="Hosoyama A."/>
            <person name="Tsuchikane K."/>
            <person name="Katsumata H."/>
            <person name="Yamazaki S."/>
            <person name="Fujita N."/>
        </authorList>
    </citation>
    <scope>NUCLEOTIDE SEQUENCE [LARGE SCALE GENOMIC DNA]</scope>
    <source>
        <strain evidence="2 3">NBRC 104925</strain>
    </source>
</reference>
<sequence length="57" mass="6101">MQAADLLTELRAAGVHVAVDEFGAGYASLGMLTRLPIDGVKIERSFVRDIAEDLAAR</sequence>
<dbReference type="OrthoDB" id="23692at2"/>
<comment type="caution">
    <text evidence="2">The sequence shown here is derived from an EMBL/GenBank/DDBJ whole genome shotgun (WGS) entry which is preliminary data.</text>
</comment>
<dbReference type="PROSITE" id="PS50883">
    <property type="entry name" value="EAL"/>
    <property type="match status" value="1"/>
</dbReference>
<dbReference type="InterPro" id="IPR050706">
    <property type="entry name" value="Cyclic-di-GMP_PDE-like"/>
</dbReference>
<dbReference type="Proteomes" id="UP000004367">
    <property type="component" value="Unassembled WGS sequence"/>
</dbReference>
<dbReference type="eggNOG" id="COG5001">
    <property type="taxonomic scope" value="Bacteria"/>
</dbReference>
<evidence type="ECO:0000313" key="3">
    <source>
        <dbReference type="Proteomes" id="UP000004367"/>
    </source>
</evidence>
<accession>H5UVE0</accession>
<protein>
    <recommendedName>
        <fullName evidence="1">EAL domain-containing protein</fullName>
    </recommendedName>
</protein>
<name>H5UVE0_9MICO</name>
<proteinExistence type="predicted"/>
<dbReference type="Gene3D" id="3.20.20.450">
    <property type="entry name" value="EAL domain"/>
    <property type="match status" value="1"/>
</dbReference>
<evidence type="ECO:0000313" key="2">
    <source>
        <dbReference type="EMBL" id="GAB49698.1"/>
    </source>
</evidence>
<dbReference type="Pfam" id="PF00563">
    <property type="entry name" value="EAL"/>
    <property type="match status" value="1"/>
</dbReference>
<feature type="domain" description="EAL" evidence="1">
    <location>
        <begin position="1"/>
        <end position="57"/>
    </location>
</feature>